<dbReference type="PANTHER" id="PTHR42866:SF1">
    <property type="entry name" value="SPORE COAT POLYSACCHARIDE BIOSYNTHESIS PROTEIN SPSF"/>
    <property type="match status" value="1"/>
</dbReference>
<dbReference type="Proteomes" id="UP000243688">
    <property type="component" value="Unassembled WGS sequence"/>
</dbReference>
<dbReference type="GO" id="GO:0016779">
    <property type="term" value="F:nucleotidyltransferase activity"/>
    <property type="evidence" value="ECO:0007669"/>
    <property type="project" value="UniProtKB-KW"/>
</dbReference>
<dbReference type="PANTHER" id="PTHR42866">
    <property type="entry name" value="3-DEOXY-MANNO-OCTULOSONATE CYTIDYLYLTRANSFERASE"/>
    <property type="match status" value="1"/>
</dbReference>
<reference evidence="1 2" key="1">
    <citation type="submission" date="2016-12" db="EMBL/GenBank/DDBJ databases">
        <title>Candidatus Reconcilibacillus cellulovorans genome.</title>
        <authorList>
            <person name="Kolinko S."/>
            <person name="Wu Y.-W."/>
            <person name="Tachea F."/>
            <person name="Denzel E."/>
            <person name="Hiras J."/>
            <person name="Baecker N."/>
            <person name="Chan L.J."/>
            <person name="Eichorst S.A."/>
            <person name="Frey D."/>
            <person name="Adams P.D."/>
            <person name="Pray T."/>
            <person name="Tanjore D."/>
            <person name="Petzold C.J."/>
            <person name="Gladden J.M."/>
            <person name="Simmons B.A."/>
            <person name="Singer S.W."/>
        </authorList>
    </citation>
    <scope>NUCLEOTIDE SEQUENCE [LARGE SCALE GENOMIC DNA]</scope>
    <source>
        <strain evidence="1">JTherm</strain>
    </source>
</reference>
<dbReference type="GO" id="GO:0005829">
    <property type="term" value="C:cytosol"/>
    <property type="evidence" value="ECO:0007669"/>
    <property type="project" value="TreeGrafter"/>
</dbReference>
<dbReference type="AlphaFoldDB" id="A0A2A6DZ81"/>
<comment type="caution">
    <text evidence="1">The sequence shown here is derived from an EMBL/GenBank/DDBJ whole genome shotgun (WGS) entry which is preliminary data.</text>
</comment>
<organism evidence="1 2">
    <name type="scientific">Candidatus Reconcilbacillus cellulovorans</name>
    <dbReference type="NCBI Taxonomy" id="1906605"/>
    <lineage>
        <taxon>Bacteria</taxon>
        <taxon>Bacillati</taxon>
        <taxon>Bacillota</taxon>
        <taxon>Bacilli</taxon>
        <taxon>Bacillales</taxon>
        <taxon>Paenibacillaceae</taxon>
        <taxon>Candidatus Reconcilbacillus</taxon>
    </lineage>
</organism>
<keyword evidence="1" id="KW-0808">Transferase</keyword>
<accession>A0A2A6DZ81</accession>
<dbReference type="SUPFAM" id="SSF53448">
    <property type="entry name" value="Nucleotide-diphospho-sugar transferases"/>
    <property type="match status" value="1"/>
</dbReference>
<evidence type="ECO:0000313" key="1">
    <source>
        <dbReference type="EMBL" id="PDO09807.1"/>
    </source>
</evidence>
<evidence type="ECO:0000313" key="2">
    <source>
        <dbReference type="Proteomes" id="UP000243688"/>
    </source>
</evidence>
<dbReference type="Pfam" id="PF02348">
    <property type="entry name" value="CTP_transf_3"/>
    <property type="match status" value="1"/>
</dbReference>
<dbReference type="InterPro" id="IPR029044">
    <property type="entry name" value="Nucleotide-diphossugar_trans"/>
</dbReference>
<dbReference type="EMBL" id="MOXJ01000027">
    <property type="protein sequence ID" value="PDO09807.1"/>
    <property type="molecule type" value="Genomic_DNA"/>
</dbReference>
<name>A0A2A6DZ81_9BACL</name>
<protein>
    <submittedName>
        <fullName evidence="1">Acylneuraminate cytidylyltransferase</fullName>
    </submittedName>
</protein>
<gene>
    <name evidence="1" type="ORF">BLM47_10690</name>
</gene>
<sequence length="241" mass="26504">MNVLVIIQARMGSTRLPGKVLMPLGDAVVLDYVVSRCRAMQLASGVVVATTVLGQDDAIATWCRQRSVPVFRGPEDDVLARYAACAGEYGADYVVRVTADCPFVDYALADRLIEAATGARAEIARVDGELARGLLAEVVSAEALAKIDRLGREHRHREHVTYYAYEFPDLFQAVWVKAPEALCRPQFRITLDTAEDYAMLSRVANAFYGDRLVAAETVVAFLERHPEVAAINAHVRQKPVV</sequence>
<dbReference type="CDD" id="cd02518">
    <property type="entry name" value="GT2_SpsF"/>
    <property type="match status" value="1"/>
</dbReference>
<dbReference type="Gene3D" id="3.90.550.10">
    <property type="entry name" value="Spore Coat Polysaccharide Biosynthesis Protein SpsA, Chain A"/>
    <property type="match status" value="1"/>
</dbReference>
<keyword evidence="1" id="KW-0548">Nucleotidyltransferase</keyword>
<dbReference type="InterPro" id="IPR003329">
    <property type="entry name" value="Cytidylyl_trans"/>
</dbReference>
<proteinExistence type="predicted"/>